<name>A0A3B1D208_9ZZZZ</name>
<keyword evidence="1" id="KW-0560">Oxidoreductase</keyword>
<dbReference type="InterPro" id="IPR003819">
    <property type="entry name" value="TauD/TfdA-like"/>
</dbReference>
<proteinExistence type="predicted"/>
<reference evidence="4" key="1">
    <citation type="submission" date="2018-06" db="EMBL/GenBank/DDBJ databases">
        <authorList>
            <person name="Zhirakovskaya E."/>
        </authorList>
    </citation>
    <scope>NUCLEOTIDE SEQUENCE</scope>
</reference>
<dbReference type="EMBL" id="UOGE01000108">
    <property type="protein sequence ID" value="VAX25665.1"/>
    <property type="molecule type" value="Genomic_DNA"/>
</dbReference>
<sequence length="296" mass="33869">MNAVFTLDDEKSYQRWKIEKLAGYPERAGDLVVPIENPFDLTVDDRRELLARIAKANMAVYQGPTNENPDKNIPISIMSQLGAERRDFNPEGDELGVTSLTPRKKGEFKSAQYEYIPYSSHAIKWHTDGYYNTMERQVRSLILHCVSQADEGGENDVMDHEIMYILLRDKDPGHIRALMEPDAMTIPKRVEEGKVIRGDMPGPVFSILPDSGRLHMRYTHRTRSIAWKETKEVGQAVAALRDILTSPSPYKFRLKLQPGWGVVCNNVLHTREAFEIGGDRPDHRLLYRVRYLDSLG</sequence>
<dbReference type="InterPro" id="IPR042098">
    <property type="entry name" value="TauD-like_sf"/>
</dbReference>
<keyword evidence="2" id="KW-0045">Antibiotic biosynthesis</keyword>
<evidence type="ECO:0000313" key="4">
    <source>
        <dbReference type="EMBL" id="VAX25665.1"/>
    </source>
</evidence>
<dbReference type="GO" id="GO:0016491">
    <property type="term" value="F:oxidoreductase activity"/>
    <property type="evidence" value="ECO:0007669"/>
    <property type="project" value="UniProtKB-KW"/>
</dbReference>
<dbReference type="PANTHER" id="PTHR10696:SF56">
    <property type="entry name" value="TAUD_TFDA-LIKE DOMAIN-CONTAINING PROTEIN"/>
    <property type="match status" value="1"/>
</dbReference>
<evidence type="ECO:0000256" key="2">
    <source>
        <dbReference type="ARBA" id="ARBA00023194"/>
    </source>
</evidence>
<dbReference type="Pfam" id="PF02668">
    <property type="entry name" value="TauD"/>
    <property type="match status" value="1"/>
</dbReference>
<dbReference type="SUPFAM" id="SSF51197">
    <property type="entry name" value="Clavaminate synthase-like"/>
    <property type="match status" value="1"/>
</dbReference>
<dbReference type="InterPro" id="IPR050411">
    <property type="entry name" value="AlphaKG_dependent_hydroxylases"/>
</dbReference>
<organism evidence="4">
    <name type="scientific">hydrothermal vent metagenome</name>
    <dbReference type="NCBI Taxonomy" id="652676"/>
    <lineage>
        <taxon>unclassified sequences</taxon>
        <taxon>metagenomes</taxon>
        <taxon>ecological metagenomes</taxon>
    </lineage>
</organism>
<dbReference type="PANTHER" id="PTHR10696">
    <property type="entry name" value="GAMMA-BUTYROBETAINE HYDROXYLASE-RELATED"/>
    <property type="match status" value="1"/>
</dbReference>
<gene>
    <name evidence="4" type="ORF">MNBD_NITROSPINAE02-1930</name>
</gene>
<dbReference type="AlphaFoldDB" id="A0A3B1D208"/>
<feature type="domain" description="TauD/TfdA-like" evidence="3">
    <location>
        <begin position="115"/>
        <end position="289"/>
    </location>
</feature>
<protein>
    <recommendedName>
        <fullName evidence="3">TauD/TfdA-like domain-containing protein</fullName>
    </recommendedName>
</protein>
<evidence type="ECO:0000256" key="1">
    <source>
        <dbReference type="ARBA" id="ARBA00023002"/>
    </source>
</evidence>
<accession>A0A3B1D208</accession>
<evidence type="ECO:0000259" key="3">
    <source>
        <dbReference type="Pfam" id="PF02668"/>
    </source>
</evidence>
<dbReference type="GO" id="GO:0017000">
    <property type="term" value="P:antibiotic biosynthetic process"/>
    <property type="evidence" value="ECO:0007669"/>
    <property type="project" value="UniProtKB-KW"/>
</dbReference>
<dbReference type="Gene3D" id="3.60.130.10">
    <property type="entry name" value="Clavaminate synthase-like"/>
    <property type="match status" value="1"/>
</dbReference>